<dbReference type="EMBL" id="MNCJ02000324">
    <property type="protein sequence ID" value="KAF5792833.1"/>
    <property type="molecule type" value="Genomic_DNA"/>
</dbReference>
<name>A0A9K3NAX9_HELAN</name>
<proteinExistence type="predicted"/>
<gene>
    <name evidence="2" type="ORF">HanXRQr2_Chr09g0410461</name>
</gene>
<dbReference type="Proteomes" id="UP000215914">
    <property type="component" value="Unassembled WGS sequence"/>
</dbReference>
<feature type="compositionally biased region" description="Low complexity" evidence="1">
    <location>
        <begin position="1"/>
        <end position="21"/>
    </location>
</feature>
<dbReference type="InterPro" id="IPR012442">
    <property type="entry name" value="DUF1645_plant"/>
</dbReference>
<reference evidence="2" key="1">
    <citation type="journal article" date="2017" name="Nature">
        <title>The sunflower genome provides insights into oil metabolism, flowering and Asterid evolution.</title>
        <authorList>
            <person name="Badouin H."/>
            <person name="Gouzy J."/>
            <person name="Grassa C.J."/>
            <person name="Murat F."/>
            <person name="Staton S.E."/>
            <person name="Cottret L."/>
            <person name="Lelandais-Briere C."/>
            <person name="Owens G.L."/>
            <person name="Carrere S."/>
            <person name="Mayjonade B."/>
            <person name="Legrand L."/>
            <person name="Gill N."/>
            <person name="Kane N.C."/>
            <person name="Bowers J.E."/>
            <person name="Hubner S."/>
            <person name="Bellec A."/>
            <person name="Berard A."/>
            <person name="Berges H."/>
            <person name="Blanchet N."/>
            <person name="Boniface M.C."/>
            <person name="Brunel D."/>
            <person name="Catrice O."/>
            <person name="Chaidir N."/>
            <person name="Claudel C."/>
            <person name="Donnadieu C."/>
            <person name="Faraut T."/>
            <person name="Fievet G."/>
            <person name="Helmstetter N."/>
            <person name="King M."/>
            <person name="Knapp S.J."/>
            <person name="Lai Z."/>
            <person name="Le Paslier M.C."/>
            <person name="Lippi Y."/>
            <person name="Lorenzon L."/>
            <person name="Mandel J.R."/>
            <person name="Marage G."/>
            <person name="Marchand G."/>
            <person name="Marquand E."/>
            <person name="Bret-Mestries E."/>
            <person name="Morien E."/>
            <person name="Nambeesan S."/>
            <person name="Nguyen T."/>
            <person name="Pegot-Espagnet P."/>
            <person name="Pouilly N."/>
            <person name="Raftis F."/>
            <person name="Sallet E."/>
            <person name="Schiex T."/>
            <person name="Thomas J."/>
            <person name="Vandecasteele C."/>
            <person name="Vares D."/>
            <person name="Vear F."/>
            <person name="Vautrin S."/>
            <person name="Crespi M."/>
            <person name="Mangin B."/>
            <person name="Burke J.M."/>
            <person name="Salse J."/>
            <person name="Munos S."/>
            <person name="Vincourt P."/>
            <person name="Rieseberg L.H."/>
            <person name="Langlade N.B."/>
        </authorList>
    </citation>
    <scope>NUCLEOTIDE SEQUENCE</scope>
    <source>
        <tissue evidence="2">Leaves</tissue>
    </source>
</reference>
<reference evidence="2" key="2">
    <citation type="submission" date="2020-06" db="EMBL/GenBank/DDBJ databases">
        <title>Helianthus annuus Genome sequencing and assembly Release 2.</title>
        <authorList>
            <person name="Gouzy J."/>
            <person name="Langlade N."/>
            <person name="Munos S."/>
        </authorList>
    </citation>
    <scope>NUCLEOTIDE SEQUENCE</scope>
    <source>
        <tissue evidence="2">Leaves</tissue>
    </source>
</reference>
<dbReference type="PANTHER" id="PTHR33095">
    <property type="entry name" value="OS07G0619500 PROTEIN"/>
    <property type="match status" value="1"/>
</dbReference>
<keyword evidence="3" id="KW-1185">Reference proteome</keyword>
<dbReference type="AlphaFoldDB" id="A0A9K3NAX9"/>
<protein>
    <submittedName>
        <fullName evidence="2">Uncharacterized protein</fullName>
    </submittedName>
</protein>
<organism evidence="2 3">
    <name type="scientific">Helianthus annuus</name>
    <name type="common">Common sunflower</name>
    <dbReference type="NCBI Taxonomy" id="4232"/>
    <lineage>
        <taxon>Eukaryota</taxon>
        <taxon>Viridiplantae</taxon>
        <taxon>Streptophyta</taxon>
        <taxon>Embryophyta</taxon>
        <taxon>Tracheophyta</taxon>
        <taxon>Spermatophyta</taxon>
        <taxon>Magnoliopsida</taxon>
        <taxon>eudicotyledons</taxon>
        <taxon>Gunneridae</taxon>
        <taxon>Pentapetalae</taxon>
        <taxon>asterids</taxon>
        <taxon>campanulids</taxon>
        <taxon>Asterales</taxon>
        <taxon>Asteraceae</taxon>
        <taxon>Asteroideae</taxon>
        <taxon>Heliantheae alliance</taxon>
        <taxon>Heliantheae</taxon>
        <taxon>Helianthus</taxon>
    </lineage>
</organism>
<feature type="region of interest" description="Disordered" evidence="1">
    <location>
        <begin position="258"/>
        <end position="285"/>
    </location>
</feature>
<accession>A0A9K3NAX9</accession>
<dbReference type="Pfam" id="PF07816">
    <property type="entry name" value="DUF1645"/>
    <property type="match status" value="1"/>
</dbReference>
<feature type="region of interest" description="Disordered" evidence="1">
    <location>
        <begin position="1"/>
        <end position="27"/>
    </location>
</feature>
<dbReference type="PANTHER" id="PTHR33095:SF23">
    <property type="entry name" value="DUF1645 FAMILY PROTEIN"/>
    <property type="match status" value="1"/>
</dbReference>
<evidence type="ECO:0000313" key="2">
    <source>
        <dbReference type="EMBL" id="KAF5792833.1"/>
    </source>
</evidence>
<sequence>MNSTSGDTMHSSSSVTTVSPSFTAHSSTSNNLADVAARVVEEFRLENGDEYDDIFNSNDHSFGYDNTEFSVTADVNADAVINPDKTKDNNTHDSVHDDDEDDFEFAVVCNDVNSSSISTNEIFYPLFDRSLLLDVDPDQTNAVNSTAETDCKPLGPLRLPLSKLFSEDRDFGSSSSSEADELDGITPGTYCVWKPKKPQSPERCKKSNSTGNSSRRWKFRDILYRSNSESKESPFLFFKPSIATNSKKISSDKLKKIEKREKEAATDGAPAVTPEKHDRRQSYLPSGEALATAFTTVCDDVDDAET</sequence>
<evidence type="ECO:0000256" key="1">
    <source>
        <dbReference type="SAM" id="MobiDB-lite"/>
    </source>
</evidence>
<dbReference type="Gramene" id="mRNA:HanXRQr2_Chr09g0410461">
    <property type="protein sequence ID" value="mRNA:HanXRQr2_Chr09g0410461"/>
    <property type="gene ID" value="HanXRQr2_Chr09g0410461"/>
</dbReference>
<evidence type="ECO:0000313" key="3">
    <source>
        <dbReference type="Proteomes" id="UP000215914"/>
    </source>
</evidence>
<comment type="caution">
    <text evidence="2">The sequence shown here is derived from an EMBL/GenBank/DDBJ whole genome shotgun (WGS) entry which is preliminary data.</text>
</comment>
<feature type="region of interest" description="Disordered" evidence="1">
    <location>
        <begin position="190"/>
        <end position="213"/>
    </location>
</feature>